<dbReference type="Proteomes" id="UP000594638">
    <property type="component" value="Unassembled WGS sequence"/>
</dbReference>
<dbReference type="Gramene" id="OE9A028850T1">
    <property type="protein sequence ID" value="OE9A028850C1"/>
    <property type="gene ID" value="OE9A028850"/>
</dbReference>
<feature type="region of interest" description="Disordered" evidence="1">
    <location>
        <begin position="61"/>
        <end position="99"/>
    </location>
</feature>
<evidence type="ECO:0000256" key="1">
    <source>
        <dbReference type="SAM" id="MobiDB-lite"/>
    </source>
</evidence>
<sequence length="99" mass="11388">MDYESCVGTEDQQQKEILETSFDADLPESSFEFVQTLQSRPKRDVFASEIRIPSMTSPEIIRRENSTKFAQKDDQGSYSKDQEKSVIPVTYGERGRDKT</sequence>
<proteinExistence type="predicted"/>
<dbReference type="EMBL" id="CACTIH010008131">
    <property type="protein sequence ID" value="CAA3019274.1"/>
    <property type="molecule type" value="Genomic_DNA"/>
</dbReference>
<evidence type="ECO:0000313" key="2">
    <source>
        <dbReference type="EMBL" id="CAA3019274.1"/>
    </source>
</evidence>
<accession>A0A8S0ULZ8</accession>
<name>A0A8S0ULZ8_OLEEU</name>
<gene>
    <name evidence="2" type="ORF">OLEA9_A028850</name>
</gene>
<keyword evidence="3" id="KW-1185">Reference proteome</keyword>
<feature type="non-terminal residue" evidence="2">
    <location>
        <position position="99"/>
    </location>
</feature>
<comment type="caution">
    <text evidence="2">The sequence shown here is derived from an EMBL/GenBank/DDBJ whole genome shotgun (WGS) entry which is preliminary data.</text>
</comment>
<feature type="compositionally biased region" description="Basic and acidic residues" evidence="1">
    <location>
        <begin position="61"/>
        <end position="84"/>
    </location>
</feature>
<dbReference type="AlphaFoldDB" id="A0A8S0ULZ8"/>
<evidence type="ECO:0000313" key="3">
    <source>
        <dbReference type="Proteomes" id="UP000594638"/>
    </source>
</evidence>
<organism evidence="2 3">
    <name type="scientific">Olea europaea subsp. europaea</name>
    <dbReference type="NCBI Taxonomy" id="158383"/>
    <lineage>
        <taxon>Eukaryota</taxon>
        <taxon>Viridiplantae</taxon>
        <taxon>Streptophyta</taxon>
        <taxon>Embryophyta</taxon>
        <taxon>Tracheophyta</taxon>
        <taxon>Spermatophyta</taxon>
        <taxon>Magnoliopsida</taxon>
        <taxon>eudicotyledons</taxon>
        <taxon>Gunneridae</taxon>
        <taxon>Pentapetalae</taxon>
        <taxon>asterids</taxon>
        <taxon>lamiids</taxon>
        <taxon>Lamiales</taxon>
        <taxon>Oleaceae</taxon>
        <taxon>Oleeae</taxon>
        <taxon>Olea</taxon>
    </lineage>
</organism>
<reference evidence="2 3" key="1">
    <citation type="submission" date="2019-12" db="EMBL/GenBank/DDBJ databases">
        <authorList>
            <person name="Alioto T."/>
            <person name="Alioto T."/>
            <person name="Gomez Garrido J."/>
        </authorList>
    </citation>
    <scope>NUCLEOTIDE SEQUENCE [LARGE SCALE GENOMIC DNA]</scope>
</reference>
<protein>
    <submittedName>
        <fullName evidence="2">Uncharacterized protein</fullName>
    </submittedName>
</protein>